<accession>A0A6P2BSQ3</accession>
<feature type="region of interest" description="Disordered" evidence="2">
    <location>
        <begin position="1"/>
        <end position="58"/>
    </location>
</feature>
<dbReference type="SUPFAM" id="SSF56266">
    <property type="entry name" value="DmpA/ArgJ-like"/>
    <property type="match status" value="1"/>
</dbReference>
<gene>
    <name evidence="3" type="ORF">EAS64_32515</name>
</gene>
<proteinExistence type="inferred from homology"/>
<dbReference type="PANTHER" id="PTHR36512:SF3">
    <property type="entry name" value="BLR5678 PROTEIN"/>
    <property type="match status" value="1"/>
</dbReference>
<dbReference type="Pfam" id="PF03576">
    <property type="entry name" value="Peptidase_S58"/>
    <property type="match status" value="1"/>
</dbReference>
<name>A0A6P2BSQ3_9ACTN</name>
<dbReference type="AlphaFoldDB" id="A0A6P2BSQ3"/>
<evidence type="ECO:0000256" key="1">
    <source>
        <dbReference type="ARBA" id="ARBA00007068"/>
    </source>
</evidence>
<dbReference type="OrthoDB" id="9808347at2"/>
<dbReference type="GO" id="GO:0004177">
    <property type="term" value="F:aminopeptidase activity"/>
    <property type="evidence" value="ECO:0007669"/>
    <property type="project" value="TreeGrafter"/>
</dbReference>
<organism evidence="3 4">
    <name type="scientific">Trebonia kvetii</name>
    <dbReference type="NCBI Taxonomy" id="2480626"/>
    <lineage>
        <taxon>Bacteria</taxon>
        <taxon>Bacillati</taxon>
        <taxon>Actinomycetota</taxon>
        <taxon>Actinomycetes</taxon>
        <taxon>Streptosporangiales</taxon>
        <taxon>Treboniaceae</taxon>
        <taxon>Trebonia</taxon>
    </lineage>
</organism>
<evidence type="ECO:0000256" key="2">
    <source>
        <dbReference type="SAM" id="MobiDB-lite"/>
    </source>
</evidence>
<evidence type="ECO:0000313" key="4">
    <source>
        <dbReference type="Proteomes" id="UP000460272"/>
    </source>
</evidence>
<dbReference type="Proteomes" id="UP000460272">
    <property type="component" value="Unassembled WGS sequence"/>
</dbReference>
<reference evidence="3 4" key="1">
    <citation type="submission" date="2018-11" db="EMBL/GenBank/DDBJ databases">
        <title>Trebonia kvetii gen.nov., sp.nov., a novel acidophilic actinobacterium, and proposal of the new actinobacterial family Treboniaceae fam. nov.</title>
        <authorList>
            <person name="Rapoport D."/>
            <person name="Sagova-Mareckova M."/>
            <person name="Sedlacek I."/>
            <person name="Provaznik J."/>
            <person name="Kralova S."/>
            <person name="Pavlinic D."/>
            <person name="Benes V."/>
            <person name="Kopecky J."/>
        </authorList>
    </citation>
    <scope>NUCLEOTIDE SEQUENCE [LARGE SCALE GENOMIC DNA]</scope>
    <source>
        <strain evidence="3 4">15Tr583</strain>
    </source>
</reference>
<comment type="similarity">
    <text evidence="1">Belongs to the peptidase S58 family.</text>
</comment>
<dbReference type="EMBL" id="RPFW01000007">
    <property type="protein sequence ID" value="TVZ01421.1"/>
    <property type="molecule type" value="Genomic_DNA"/>
</dbReference>
<dbReference type="PANTHER" id="PTHR36512">
    <property type="entry name" value="D-AMINOPEPTIDASE"/>
    <property type="match status" value="1"/>
</dbReference>
<dbReference type="Gene3D" id="3.60.70.12">
    <property type="entry name" value="L-amino peptidase D-ALA esterase/amidase"/>
    <property type="match status" value="1"/>
</dbReference>
<keyword evidence="4" id="KW-1185">Reference proteome</keyword>
<dbReference type="CDD" id="cd02252">
    <property type="entry name" value="nylC_like"/>
    <property type="match status" value="1"/>
</dbReference>
<dbReference type="InterPro" id="IPR005321">
    <property type="entry name" value="Peptidase_S58_DmpA"/>
</dbReference>
<protein>
    <submittedName>
        <fullName evidence="3">Peptidase S58 family protein</fullName>
    </submittedName>
</protein>
<sequence length="430" mass="41979">MRGQGGVAHPRRRRDDGTTEPGVERGALSSTEDDRLGDPLSRAVSSPAGAGPTNSLTDVRGLKVGHATLDGDGWLTGVTVVLTPPGGATAGVDVRGGAPGTRETDLLDPRNSVQCAHAIMLGGGSAYGLSAAHGVLTRLAALGRGVAVGDAPSHVVPIVPAAILFDLGRGGVFGNYPGAEAGEVAFDAALGSDGGTLAAGNVSGGTVAAGNVGAGTGAVAGQLKGGTGSASAVLDIPVPAILGSGPAGQPALKVTVAALAAVNSAGSVTDERSGVLYGAQFGLPGEFDWLRPPAGDELAAAASLLAGGGLSGGGLAAPPRPRPLNTTIGVIACDASLTKSQCAKLAGVAHDGLARAIRPAHSMFDGDTIFALATGDGPPASPPEFHAILTAAADCFTRAIVHAVLSAGSVTTPGGRWPGYLDLFPSARGR</sequence>
<dbReference type="InterPro" id="IPR016117">
    <property type="entry name" value="ArgJ-like_dom_sf"/>
</dbReference>
<comment type="caution">
    <text evidence="3">The sequence shown here is derived from an EMBL/GenBank/DDBJ whole genome shotgun (WGS) entry which is preliminary data.</text>
</comment>
<evidence type="ECO:0000313" key="3">
    <source>
        <dbReference type="EMBL" id="TVZ01421.1"/>
    </source>
</evidence>